<keyword evidence="2" id="KW-0732">Signal</keyword>
<evidence type="ECO:0000259" key="4">
    <source>
        <dbReference type="PROSITE" id="PS50835"/>
    </source>
</evidence>
<dbReference type="GO" id="GO:0050853">
    <property type="term" value="P:B cell receptor signaling pathway"/>
    <property type="evidence" value="ECO:0007669"/>
    <property type="project" value="TreeGrafter"/>
</dbReference>
<dbReference type="Gene3D" id="3.10.20.90">
    <property type="entry name" value="Phosphatidylinositol 3-kinase Catalytic Subunit, Chain A, domain 1"/>
    <property type="match status" value="2"/>
</dbReference>
<evidence type="ECO:0000313" key="6">
    <source>
        <dbReference type="Proteomes" id="UP000011518"/>
    </source>
</evidence>
<organism evidence="5 6">
    <name type="scientific">Tupaia chinensis</name>
    <name type="common">Chinese tree shrew</name>
    <name type="synonym">Tupaia belangeri chinensis</name>
    <dbReference type="NCBI Taxonomy" id="246437"/>
    <lineage>
        <taxon>Eukaryota</taxon>
        <taxon>Metazoa</taxon>
        <taxon>Chordata</taxon>
        <taxon>Craniata</taxon>
        <taxon>Vertebrata</taxon>
        <taxon>Euteleostomi</taxon>
        <taxon>Mammalia</taxon>
        <taxon>Eutheria</taxon>
        <taxon>Euarchontoglires</taxon>
        <taxon>Scandentia</taxon>
        <taxon>Tupaiidae</taxon>
        <taxon>Tupaia</taxon>
    </lineage>
</organism>
<gene>
    <name evidence="5" type="ORF">TREES_T100000534</name>
</gene>
<feature type="region of interest" description="Disordered" evidence="1">
    <location>
        <begin position="346"/>
        <end position="433"/>
    </location>
</feature>
<dbReference type="InterPro" id="IPR036179">
    <property type="entry name" value="Ig-like_dom_sf"/>
</dbReference>
<dbReference type="EMBL" id="KB320653">
    <property type="protein sequence ID" value="ELW66401.1"/>
    <property type="molecule type" value="Genomic_DNA"/>
</dbReference>
<reference evidence="6" key="1">
    <citation type="submission" date="2012-07" db="EMBL/GenBank/DDBJ databases">
        <title>Genome of the Chinese tree shrew, a rising model animal genetically related to primates.</title>
        <authorList>
            <person name="Zhang G."/>
            <person name="Fan Y."/>
            <person name="Yao Y."/>
            <person name="Huang Z."/>
        </authorList>
    </citation>
    <scope>NUCLEOTIDE SEQUENCE [LARGE SCALE GENOMIC DNA]</scope>
</reference>
<sequence length="1036" mass="112159">MPPPLLLLFLLFLSLVGVSPQKPLLVETEEGANAILPCLGNPSGDPPEQLTWYRGSLSTPFLNLSLGSQDLGIQVGPLGILLLLFNVSDQMGGFYLCQSGPPSKMAWQPGWTVSVKGSEELFRWNASDLADPRCDLENRSSEAPRPSSGYPPSSQLYVWAKDKPEIWETEPACVPSRGGLNQSLTQDLIAAPGSTLWLSCGVSPASVARGPISWTRVHPKKPNISLLKLDLKEDHPARDMWVLGALKGGAVLLLPQATAQDAGTYYCHYGNLTIEMHVKVTARSALKQRRKRKRMTDPTRRFFKVTPPGNGAQNQYGNVLSLPTPTSGTGRALRWAAGLGGTTLSYGNPRSDVQEAGAAGSGSAPGEEVDGEAYEEPDSEEGSEFYENDSNLGQDQLSQDGSGYENPEDGPVDPEDEDSFSNAAESYENEDEELAQPVFKTIDFLSPHGSTWDPSREATSLGSQSYEDMRGILYAAPQLLSLRGQPGPSHEEDADSYENMDNPEGLEPAWGGADHMGTWSTSLESVFVDLVSDSDEDILEVTTARGAAEPVEVPSPEPPVLAATRGDSDSDSEVEDAQPAGAPRAPVRRRRRLLDPGEAPVIPVYSGKVKSSLHLFPDHLPLLKLCPPGTEEEADMADSSSLHSEEPPFPGSPWKKKLRSKGEEEKKETVVLVQDTSPLPTPEPRTKSRKHTRALRKLREVNKRLKDLRSCLSPKQHQAQDADNQEDEVVLVEGPTLPENPRLFPLKIRCRAEVVRLPVRMSEPLQSVVDHMATHLGVSPSRILLLFGETELSPTATPRTLKLGVADIIDCVVLTSSPVATETSQQLQLRVQGKEKHQMLEVSLSQDSPLKTLMSRYEEAMGLSGHKLSFFFDGTKLSGKELPADLGMESGDLIEVGSSVGPECGRERPPGTMAGSDTAPFLSQADDPDDGPVPSTPGFPGPVGNPKSGEPEVLDQERLQRITGLSPGHSALIVAVLCYINLLNYMDRFTVAGVLPDIEQFFRIGDSSSGLIQTGEWGPLLATQQLSHVLACLGSH</sequence>
<feature type="domain" description="Ig-like" evidence="4">
    <location>
        <begin position="164"/>
        <end position="281"/>
    </location>
</feature>
<dbReference type="SMART" id="SM00409">
    <property type="entry name" value="IG"/>
    <property type="match status" value="2"/>
</dbReference>
<evidence type="ECO:0000259" key="3">
    <source>
        <dbReference type="PROSITE" id="PS50053"/>
    </source>
</evidence>
<feature type="compositionally biased region" description="Polar residues" evidence="1">
    <location>
        <begin position="388"/>
        <end position="401"/>
    </location>
</feature>
<dbReference type="GO" id="GO:0009897">
    <property type="term" value="C:external side of plasma membrane"/>
    <property type="evidence" value="ECO:0007669"/>
    <property type="project" value="TreeGrafter"/>
</dbReference>
<reference evidence="6" key="2">
    <citation type="journal article" date="2013" name="Nat. Commun.">
        <title>Genome of the Chinese tree shrew.</title>
        <authorList>
            <person name="Fan Y."/>
            <person name="Huang Z.Y."/>
            <person name="Cao C.C."/>
            <person name="Chen C.S."/>
            <person name="Chen Y.X."/>
            <person name="Fan D.D."/>
            <person name="He J."/>
            <person name="Hou H.L."/>
            <person name="Hu L."/>
            <person name="Hu X.T."/>
            <person name="Jiang X.T."/>
            <person name="Lai R."/>
            <person name="Lang Y.S."/>
            <person name="Liang B."/>
            <person name="Liao S.G."/>
            <person name="Mu D."/>
            <person name="Ma Y.Y."/>
            <person name="Niu Y.Y."/>
            <person name="Sun X.Q."/>
            <person name="Xia J.Q."/>
            <person name="Xiao J."/>
            <person name="Xiong Z.Q."/>
            <person name="Xu L."/>
            <person name="Yang L."/>
            <person name="Zhang Y."/>
            <person name="Zhao W."/>
            <person name="Zhao X.D."/>
            <person name="Zheng Y.T."/>
            <person name="Zhou J.M."/>
            <person name="Zhu Y.B."/>
            <person name="Zhang G.J."/>
            <person name="Wang J."/>
            <person name="Yao Y.G."/>
        </authorList>
    </citation>
    <scope>NUCLEOTIDE SEQUENCE [LARGE SCALE GENOMIC DNA]</scope>
</reference>
<dbReference type="SUPFAM" id="SSF54236">
    <property type="entry name" value="Ubiquitin-like"/>
    <property type="match status" value="2"/>
</dbReference>
<dbReference type="PANTHER" id="PTHR16674">
    <property type="entry name" value="B-LYMPHOCYTE ANTIGEN CD19"/>
    <property type="match status" value="1"/>
</dbReference>
<dbReference type="CDD" id="cd17078">
    <property type="entry name" value="Ubl_SLD1_NFATC2ip"/>
    <property type="match status" value="1"/>
</dbReference>
<feature type="region of interest" description="Disordered" evidence="1">
    <location>
        <begin position="630"/>
        <end position="693"/>
    </location>
</feature>
<dbReference type="InterPro" id="IPR003599">
    <property type="entry name" value="Ig_sub"/>
</dbReference>
<dbReference type="InterPro" id="IPR042341">
    <property type="entry name" value="CD19"/>
</dbReference>
<dbReference type="GO" id="GO:0002322">
    <property type="term" value="P:B cell proliferation involved in immune response"/>
    <property type="evidence" value="ECO:0007669"/>
    <property type="project" value="InterPro"/>
</dbReference>
<evidence type="ECO:0000313" key="5">
    <source>
        <dbReference type="EMBL" id="ELW66401.1"/>
    </source>
</evidence>
<dbReference type="AlphaFoldDB" id="L9KUA7"/>
<feature type="domain" description="Ubiquitin-like" evidence="3">
    <location>
        <begin position="827"/>
        <end position="896"/>
    </location>
</feature>
<feature type="domain" description="Ig-like" evidence="4">
    <location>
        <begin position="20"/>
        <end position="98"/>
    </location>
</feature>
<dbReference type="CDD" id="cd17079">
    <property type="entry name" value="Ubl_SLD2_NFATC2ip"/>
    <property type="match status" value="1"/>
</dbReference>
<dbReference type="SMART" id="SM00213">
    <property type="entry name" value="UBQ"/>
    <property type="match status" value="2"/>
</dbReference>
<dbReference type="PROSITE" id="PS50053">
    <property type="entry name" value="UBIQUITIN_2"/>
    <property type="match status" value="1"/>
</dbReference>
<feature type="region of interest" description="Disordered" evidence="1">
    <location>
        <begin position="544"/>
        <end position="592"/>
    </location>
</feature>
<dbReference type="PANTHER" id="PTHR16674:SF2">
    <property type="entry name" value="B-LYMPHOCYTE ANTIGEN CD19"/>
    <property type="match status" value="1"/>
</dbReference>
<feature type="compositionally biased region" description="Acidic residues" evidence="1">
    <location>
        <begin position="367"/>
        <end position="387"/>
    </location>
</feature>
<dbReference type="InterPro" id="IPR029071">
    <property type="entry name" value="Ubiquitin-like_domsf"/>
</dbReference>
<dbReference type="Pfam" id="PF11976">
    <property type="entry name" value="Rad60-SLD"/>
    <property type="match status" value="1"/>
</dbReference>
<feature type="region of interest" description="Disordered" evidence="1">
    <location>
        <begin position="285"/>
        <end position="328"/>
    </location>
</feature>
<dbReference type="FunCoup" id="L9KUA7">
    <property type="interactions" value="371"/>
</dbReference>
<feature type="region of interest" description="Disordered" evidence="1">
    <location>
        <begin position="900"/>
        <end position="951"/>
    </location>
</feature>
<dbReference type="PROSITE" id="PS50835">
    <property type="entry name" value="IG_LIKE"/>
    <property type="match status" value="2"/>
</dbReference>
<dbReference type="SMR" id="L9KUA7"/>
<dbReference type="STRING" id="246437.L9KUA7"/>
<dbReference type="eggNOG" id="ENOG502STG8">
    <property type="taxonomic scope" value="Eukaryota"/>
</dbReference>
<keyword evidence="6" id="KW-1185">Reference proteome</keyword>
<dbReference type="CDD" id="cd23999">
    <property type="entry name" value="CD19_protodomain_1_2"/>
    <property type="match status" value="1"/>
</dbReference>
<dbReference type="InterPro" id="IPR013783">
    <property type="entry name" value="Ig-like_fold"/>
</dbReference>
<dbReference type="GO" id="GO:0050864">
    <property type="term" value="P:regulation of B cell activation"/>
    <property type="evidence" value="ECO:0007669"/>
    <property type="project" value="InterPro"/>
</dbReference>
<dbReference type="InterPro" id="IPR000626">
    <property type="entry name" value="Ubiquitin-like_dom"/>
</dbReference>
<feature type="region of interest" description="Disordered" evidence="1">
    <location>
        <begin position="481"/>
        <end position="505"/>
    </location>
</feature>
<dbReference type="Gene3D" id="2.60.40.10">
    <property type="entry name" value="Immunoglobulins"/>
    <property type="match status" value="1"/>
</dbReference>
<dbReference type="InParanoid" id="L9KUA7"/>
<dbReference type="InterPro" id="IPR007110">
    <property type="entry name" value="Ig-like_dom"/>
</dbReference>
<dbReference type="SUPFAM" id="SSF48726">
    <property type="entry name" value="Immunoglobulin"/>
    <property type="match status" value="2"/>
</dbReference>
<name>L9KUA7_TUPCH</name>
<evidence type="ECO:0000256" key="1">
    <source>
        <dbReference type="SAM" id="MobiDB-lite"/>
    </source>
</evidence>
<dbReference type="Proteomes" id="UP000011518">
    <property type="component" value="Unassembled WGS sequence"/>
</dbReference>
<feature type="compositionally biased region" description="Low complexity" evidence="1">
    <location>
        <begin position="355"/>
        <end position="366"/>
    </location>
</feature>
<dbReference type="CDD" id="cd23998">
    <property type="entry name" value="CD19_protodomain_3_4"/>
    <property type="match status" value="1"/>
</dbReference>
<protein>
    <submittedName>
        <fullName evidence="5">B-lymphocyte antigen CD19</fullName>
    </submittedName>
</protein>
<feature type="chain" id="PRO_5003999810" evidence="2">
    <location>
        <begin position="21"/>
        <end position="1036"/>
    </location>
</feature>
<proteinExistence type="predicted"/>
<dbReference type="InterPro" id="IPR022617">
    <property type="entry name" value="Rad60/SUMO-like_dom"/>
</dbReference>
<evidence type="ECO:0000256" key="2">
    <source>
        <dbReference type="SAM" id="SignalP"/>
    </source>
</evidence>
<feature type="compositionally biased region" description="Polar residues" evidence="1">
    <location>
        <begin position="311"/>
        <end position="327"/>
    </location>
</feature>
<accession>L9KUA7</accession>
<feature type="compositionally biased region" description="Basic and acidic residues" evidence="1">
    <location>
        <begin position="660"/>
        <end position="669"/>
    </location>
</feature>
<feature type="compositionally biased region" description="Acidic residues" evidence="1">
    <location>
        <begin position="406"/>
        <end position="419"/>
    </location>
</feature>
<feature type="signal peptide" evidence="2">
    <location>
        <begin position="1"/>
        <end position="20"/>
    </location>
</feature>